<name>A0A8S3BXI5_9BILA</name>
<feature type="non-terminal residue" evidence="2">
    <location>
        <position position="59"/>
    </location>
</feature>
<dbReference type="EMBL" id="CAJOBI010163936">
    <property type="protein sequence ID" value="CAF4862078.1"/>
    <property type="molecule type" value="Genomic_DNA"/>
</dbReference>
<dbReference type="SUPFAM" id="SSF81296">
    <property type="entry name" value="E set domains"/>
    <property type="match status" value="1"/>
</dbReference>
<dbReference type="AlphaFoldDB" id="A0A8S3BXI5"/>
<reference evidence="2" key="1">
    <citation type="submission" date="2021-02" db="EMBL/GenBank/DDBJ databases">
        <authorList>
            <person name="Nowell W R."/>
        </authorList>
    </citation>
    <scope>NUCLEOTIDE SEQUENCE</scope>
</reference>
<feature type="repeat" description="Filamin" evidence="1">
    <location>
        <begin position="1"/>
        <end position="26"/>
    </location>
</feature>
<gene>
    <name evidence="3" type="ORF">GIL414_LOCUS54123</name>
    <name evidence="2" type="ORF">SMN809_LOCUS49905</name>
    <name evidence="4" type="ORF">SMN809_LOCUS54556</name>
</gene>
<sequence>TKAGQYDIAIKFAEQHIPGSPFRVLVRDRLDANHVNVKMSPAMRANVLQEILIDGQTAG</sequence>
<dbReference type="PROSITE" id="PS50194">
    <property type="entry name" value="FILAMIN_REPEAT"/>
    <property type="match status" value="1"/>
</dbReference>
<dbReference type="Proteomes" id="UP000681720">
    <property type="component" value="Unassembled WGS sequence"/>
</dbReference>
<dbReference type="Gene3D" id="2.60.40.10">
    <property type="entry name" value="Immunoglobulins"/>
    <property type="match status" value="1"/>
</dbReference>
<accession>A0A8S3BXI5</accession>
<protein>
    <submittedName>
        <fullName evidence="2">Uncharacterized protein</fullName>
    </submittedName>
</protein>
<evidence type="ECO:0000313" key="5">
    <source>
        <dbReference type="Proteomes" id="UP000676336"/>
    </source>
</evidence>
<evidence type="ECO:0000313" key="3">
    <source>
        <dbReference type="EMBL" id="CAF4947140.1"/>
    </source>
</evidence>
<proteinExistence type="predicted"/>
<feature type="non-terminal residue" evidence="2">
    <location>
        <position position="1"/>
    </location>
</feature>
<evidence type="ECO:0000256" key="1">
    <source>
        <dbReference type="PROSITE-ProRule" id="PRU00087"/>
    </source>
</evidence>
<dbReference type="Proteomes" id="UP000676336">
    <property type="component" value="Unassembled WGS sequence"/>
</dbReference>
<organism evidence="2 5">
    <name type="scientific">Rotaria magnacalcarata</name>
    <dbReference type="NCBI Taxonomy" id="392030"/>
    <lineage>
        <taxon>Eukaryota</taxon>
        <taxon>Metazoa</taxon>
        <taxon>Spiralia</taxon>
        <taxon>Gnathifera</taxon>
        <taxon>Rotifera</taxon>
        <taxon>Eurotatoria</taxon>
        <taxon>Bdelloidea</taxon>
        <taxon>Philodinida</taxon>
        <taxon>Philodinidae</taxon>
        <taxon>Rotaria</taxon>
    </lineage>
</organism>
<comment type="caution">
    <text evidence="2">The sequence shown here is derived from an EMBL/GenBank/DDBJ whole genome shotgun (WGS) entry which is preliminary data.</text>
</comment>
<evidence type="ECO:0000313" key="2">
    <source>
        <dbReference type="EMBL" id="CAF4862078.1"/>
    </source>
</evidence>
<dbReference type="InterPro" id="IPR014756">
    <property type="entry name" value="Ig_E-set"/>
</dbReference>
<evidence type="ECO:0000313" key="4">
    <source>
        <dbReference type="EMBL" id="CAF4959780.1"/>
    </source>
</evidence>
<dbReference type="InterPro" id="IPR017868">
    <property type="entry name" value="Filamin/ABP280_repeat-like"/>
</dbReference>
<dbReference type="EMBL" id="CAJOBJ010189175">
    <property type="protein sequence ID" value="CAF4947140.1"/>
    <property type="molecule type" value="Genomic_DNA"/>
</dbReference>
<dbReference type="InterPro" id="IPR013783">
    <property type="entry name" value="Ig-like_fold"/>
</dbReference>
<dbReference type="EMBL" id="CAJOBI010190548">
    <property type="protein sequence ID" value="CAF4959780.1"/>
    <property type="molecule type" value="Genomic_DNA"/>
</dbReference>